<feature type="compositionally biased region" description="Basic and acidic residues" evidence="1">
    <location>
        <begin position="141"/>
        <end position="159"/>
    </location>
</feature>
<comment type="caution">
    <text evidence="2">The sequence shown here is derived from an EMBL/GenBank/DDBJ whole genome shotgun (WGS) entry which is preliminary data.</text>
</comment>
<reference evidence="2" key="1">
    <citation type="submission" date="2022-11" db="EMBL/GenBank/DDBJ databases">
        <title>Minimal conservation of predation-associated metabolite biosynthetic gene clusters underscores biosynthetic potential of Myxococcota including descriptions for ten novel species: Archangium lansinium sp. nov., Myxococcus landrumus sp. nov., Nannocystis bai.</title>
        <authorList>
            <person name="Ahearne A."/>
            <person name="Stevens C."/>
            <person name="Phillips K."/>
        </authorList>
    </citation>
    <scope>NUCLEOTIDE SEQUENCE</scope>
    <source>
        <strain evidence="2">Na p29</strain>
    </source>
</reference>
<evidence type="ECO:0000313" key="2">
    <source>
        <dbReference type="EMBL" id="MCY1008005.1"/>
    </source>
</evidence>
<evidence type="ECO:0000313" key="3">
    <source>
        <dbReference type="Proteomes" id="UP001150924"/>
    </source>
</evidence>
<name>A0A9X3IYG2_9BACT</name>
<dbReference type="EMBL" id="JAPNKE010000002">
    <property type="protein sequence ID" value="MCY1008005.1"/>
    <property type="molecule type" value="Genomic_DNA"/>
</dbReference>
<gene>
    <name evidence="2" type="ORF">OV079_21090</name>
</gene>
<proteinExistence type="predicted"/>
<accession>A0A9X3IYG2</accession>
<sequence>MANLVARRSLRALDQRRRGAMVRELAGQALERRHAGRLEVVHLVEVGHERAAFGPRRRAEALGAAPGDRAALVRLGQIDLGLRAHRLALHRHHVAVELVEALVEVLLGQQLVAALDLAHLARVAQRDVAVERGQEHRLDGRVDGAEQRRDLGPGGDRRHLGAGLDHQVRRRRHAPGPGGNSELGEVALASALVHALAVFGSLQLAPKLATACEFNTFH</sequence>
<feature type="region of interest" description="Disordered" evidence="1">
    <location>
        <begin position="141"/>
        <end position="181"/>
    </location>
</feature>
<dbReference type="Proteomes" id="UP001150924">
    <property type="component" value="Unassembled WGS sequence"/>
</dbReference>
<organism evidence="2 3">
    <name type="scientific">Nannocystis pusilla</name>
    <dbReference type="NCBI Taxonomy" id="889268"/>
    <lineage>
        <taxon>Bacteria</taxon>
        <taxon>Pseudomonadati</taxon>
        <taxon>Myxococcota</taxon>
        <taxon>Polyangia</taxon>
        <taxon>Nannocystales</taxon>
        <taxon>Nannocystaceae</taxon>
        <taxon>Nannocystis</taxon>
    </lineage>
</organism>
<evidence type="ECO:0000256" key="1">
    <source>
        <dbReference type="SAM" id="MobiDB-lite"/>
    </source>
</evidence>
<dbReference type="AlphaFoldDB" id="A0A9X3IYG2"/>
<protein>
    <submittedName>
        <fullName evidence="2">Uncharacterized protein</fullName>
    </submittedName>
</protein>
<dbReference type="RefSeq" id="WP_267770656.1">
    <property type="nucleotide sequence ID" value="NZ_JAPNKE010000002.1"/>
</dbReference>
<keyword evidence="3" id="KW-1185">Reference proteome</keyword>